<dbReference type="GO" id="GO:0047631">
    <property type="term" value="F:ADP-ribose diphosphatase activity"/>
    <property type="evidence" value="ECO:0007669"/>
    <property type="project" value="TreeGrafter"/>
</dbReference>
<protein>
    <recommendedName>
        <fullName evidence="4">Calcineurin-like phosphoesterase domain-containing protein</fullName>
    </recommendedName>
</protein>
<dbReference type="PANTHER" id="PTHR16509">
    <property type="match status" value="1"/>
</dbReference>
<keyword evidence="2" id="KW-0732">Signal</keyword>
<accession>A0A7S2V8R3</accession>
<sequence>MPFTFGSSAVFWILSLLCIDSLQFISGFLSPLSFPQQTSMSPPQLEDPATALDHSIPPPRRSKRLRDDLLQKQASQREEETGDKTPLVTAGLLADIQYAPVPDGYSYSGTPRYYQNSLQVARLAAAHFERDQMDLLLNLGDIVDGKCQSIETHGGTIPNGDKDNAESIGAQCVNHVLEALQEYQNGVVLHSYGNHCLYNLDRPNLQQKLGIPFVQESCGDWVGYYSHLVKTKHDDDVNVRFIVLDSYDICLLRQVTSQKRQRAVQLLKEKNGDNFAKGLENSPEGLQGLAKRYVAFNGGVDERQLTWMQETLEQARQNQEMCIILSHQPIMPGSTNPICLVWNYTKVLELLRSYRDVVAASFSGHKGGYRRDEKSGIHFRVVEAVLENPHPHATYATLAVHRHKLELTGFGNCESATYELDHLELSPQKKPQEAKDVHNATVAGSSKTV</sequence>
<dbReference type="Gene3D" id="3.60.21.10">
    <property type="match status" value="1"/>
</dbReference>
<dbReference type="PANTHER" id="PTHR16509:SF1">
    <property type="entry name" value="MANGANESE-DEPENDENT ADP-RIBOSE_CDP-ALCOHOL DIPHOSPHATASE"/>
    <property type="match status" value="1"/>
</dbReference>
<evidence type="ECO:0000313" key="3">
    <source>
        <dbReference type="EMBL" id="CAD9939147.1"/>
    </source>
</evidence>
<gene>
    <name evidence="3" type="ORF">APAL1065_LOCUS37</name>
</gene>
<feature type="signal peptide" evidence="2">
    <location>
        <begin position="1"/>
        <end position="27"/>
    </location>
</feature>
<feature type="compositionally biased region" description="Basic and acidic residues" evidence="1">
    <location>
        <begin position="65"/>
        <end position="83"/>
    </location>
</feature>
<reference evidence="3" key="1">
    <citation type="submission" date="2021-01" db="EMBL/GenBank/DDBJ databases">
        <authorList>
            <person name="Corre E."/>
            <person name="Pelletier E."/>
            <person name="Niang G."/>
            <person name="Scheremetjew M."/>
            <person name="Finn R."/>
            <person name="Kale V."/>
            <person name="Holt S."/>
            <person name="Cochrane G."/>
            <person name="Meng A."/>
            <person name="Brown T."/>
            <person name="Cohen L."/>
        </authorList>
    </citation>
    <scope>NUCLEOTIDE SEQUENCE</scope>
    <source>
        <strain evidence="3">CCMP125</strain>
    </source>
</reference>
<name>A0A7S2V8R3_9STRA</name>
<dbReference type="EMBL" id="HBHT01000058">
    <property type="protein sequence ID" value="CAD9939147.1"/>
    <property type="molecule type" value="Transcribed_RNA"/>
</dbReference>
<proteinExistence type="predicted"/>
<dbReference type="GO" id="GO:0008663">
    <property type="term" value="F:2',3'-cyclic-nucleotide 2'-phosphodiesterase activity"/>
    <property type="evidence" value="ECO:0007669"/>
    <property type="project" value="TreeGrafter"/>
</dbReference>
<dbReference type="InterPro" id="IPR029052">
    <property type="entry name" value="Metallo-depent_PP-like"/>
</dbReference>
<evidence type="ECO:0008006" key="4">
    <source>
        <dbReference type="Google" id="ProtNLM"/>
    </source>
</evidence>
<evidence type="ECO:0000256" key="1">
    <source>
        <dbReference type="SAM" id="MobiDB-lite"/>
    </source>
</evidence>
<feature type="region of interest" description="Disordered" evidence="1">
    <location>
        <begin position="36"/>
        <end position="86"/>
    </location>
</feature>
<feature type="chain" id="PRO_5031170402" description="Calcineurin-like phosphoesterase domain-containing protein" evidence="2">
    <location>
        <begin position="28"/>
        <end position="449"/>
    </location>
</feature>
<dbReference type="AlphaFoldDB" id="A0A7S2V8R3"/>
<dbReference type="GO" id="GO:0047734">
    <property type="term" value="F:CDP-glycerol diphosphatase activity"/>
    <property type="evidence" value="ECO:0007669"/>
    <property type="project" value="TreeGrafter"/>
</dbReference>
<dbReference type="GO" id="GO:0030145">
    <property type="term" value="F:manganese ion binding"/>
    <property type="evidence" value="ECO:0007669"/>
    <property type="project" value="TreeGrafter"/>
</dbReference>
<dbReference type="SUPFAM" id="SSF56300">
    <property type="entry name" value="Metallo-dependent phosphatases"/>
    <property type="match status" value="1"/>
</dbReference>
<evidence type="ECO:0000256" key="2">
    <source>
        <dbReference type="SAM" id="SignalP"/>
    </source>
</evidence>
<organism evidence="3">
    <name type="scientific">Entomoneis paludosa</name>
    <dbReference type="NCBI Taxonomy" id="265537"/>
    <lineage>
        <taxon>Eukaryota</taxon>
        <taxon>Sar</taxon>
        <taxon>Stramenopiles</taxon>
        <taxon>Ochrophyta</taxon>
        <taxon>Bacillariophyta</taxon>
        <taxon>Bacillariophyceae</taxon>
        <taxon>Bacillariophycidae</taxon>
        <taxon>Entomoneidaceae</taxon>
        <taxon>Entomoneis</taxon>
    </lineage>
</organism>
<feature type="region of interest" description="Disordered" evidence="1">
    <location>
        <begin position="428"/>
        <end position="449"/>
    </location>
</feature>